<evidence type="ECO:0000256" key="2">
    <source>
        <dbReference type="ARBA" id="ARBA00009142"/>
    </source>
</evidence>
<gene>
    <name evidence="7" type="ORF">WR164_03980</name>
</gene>
<organism evidence="7 8">
    <name type="scientific">Philodulcilactobacillus myokoensis</name>
    <dbReference type="NCBI Taxonomy" id="2929573"/>
    <lineage>
        <taxon>Bacteria</taxon>
        <taxon>Bacillati</taxon>
        <taxon>Bacillota</taxon>
        <taxon>Bacilli</taxon>
        <taxon>Lactobacillales</taxon>
        <taxon>Lactobacillaceae</taxon>
        <taxon>Philodulcilactobacillus</taxon>
    </lineage>
</organism>
<evidence type="ECO:0000313" key="8">
    <source>
        <dbReference type="Proteomes" id="UP001144204"/>
    </source>
</evidence>
<feature type="transmembrane region" description="Helical" evidence="6">
    <location>
        <begin position="7"/>
        <end position="28"/>
    </location>
</feature>
<feature type="transmembrane region" description="Helical" evidence="6">
    <location>
        <begin position="194"/>
        <end position="212"/>
    </location>
</feature>
<proteinExistence type="inferred from homology"/>
<dbReference type="Proteomes" id="UP001144204">
    <property type="component" value="Unassembled WGS sequence"/>
</dbReference>
<feature type="transmembrane region" description="Helical" evidence="6">
    <location>
        <begin position="99"/>
        <end position="118"/>
    </location>
</feature>
<protein>
    <recommendedName>
        <fullName evidence="6">Probable membrane transporter protein</fullName>
    </recommendedName>
</protein>
<keyword evidence="5 6" id="KW-0472">Membrane</keyword>
<comment type="similarity">
    <text evidence="2 6">Belongs to the 4-toluene sulfonate uptake permease (TSUP) (TC 2.A.102) family.</text>
</comment>
<keyword evidence="6" id="KW-1003">Cell membrane</keyword>
<name>A0A9W6ESR6_9LACO</name>
<dbReference type="EMBL" id="BRPL01000002">
    <property type="protein sequence ID" value="GLB46419.1"/>
    <property type="molecule type" value="Genomic_DNA"/>
</dbReference>
<dbReference type="AlphaFoldDB" id="A0A9W6ESR6"/>
<reference evidence="7" key="2">
    <citation type="journal article" date="2023" name="PLoS ONE">
        <title>Philodulcilactobacillus myokoensis gen. nov., sp. nov., a fructophilic, acidophilic, and agar-phobic lactic acid bacterium isolated from fermented vegetable extracts.</title>
        <authorList>
            <person name="Kouya T."/>
            <person name="Ishiyama Y."/>
            <person name="Ohashi S."/>
            <person name="Kumakubo R."/>
            <person name="Yamazaki T."/>
            <person name="Otaki T."/>
        </authorList>
    </citation>
    <scope>NUCLEOTIDE SEQUENCE</scope>
    <source>
        <strain evidence="7">WR16-4</strain>
    </source>
</reference>
<dbReference type="Pfam" id="PF01925">
    <property type="entry name" value="TauE"/>
    <property type="match status" value="1"/>
</dbReference>
<keyword evidence="4 6" id="KW-1133">Transmembrane helix</keyword>
<feature type="transmembrane region" description="Helical" evidence="6">
    <location>
        <begin position="34"/>
        <end position="59"/>
    </location>
</feature>
<feature type="transmembrane region" description="Helical" evidence="6">
    <location>
        <begin position="71"/>
        <end position="93"/>
    </location>
</feature>
<accession>A0A9W6ESR6</accession>
<feature type="transmembrane region" description="Helical" evidence="6">
    <location>
        <begin position="232"/>
        <end position="251"/>
    </location>
</feature>
<dbReference type="PANTHER" id="PTHR43701">
    <property type="entry name" value="MEMBRANE TRANSPORTER PROTEIN MJ0441-RELATED"/>
    <property type="match status" value="1"/>
</dbReference>
<dbReference type="RefSeq" id="WP_286135881.1">
    <property type="nucleotide sequence ID" value="NZ_BRPL01000002.1"/>
</dbReference>
<evidence type="ECO:0000256" key="5">
    <source>
        <dbReference type="ARBA" id="ARBA00023136"/>
    </source>
</evidence>
<keyword evidence="3 6" id="KW-0812">Transmembrane</keyword>
<feature type="transmembrane region" description="Helical" evidence="6">
    <location>
        <begin position="168"/>
        <end position="187"/>
    </location>
</feature>
<sequence length="252" mass="26828">MTIFYILIGFIIGGLVIAMGGGGAAYYLGIMTAVAGIAPASAATTSLYTALPSLIIGAYSHYRTGNMRIHYANQLLITAVPATVVGSLISPYIPSSLYTWLIFIIFLILGIQVLMRAFKKKAPTEKINKKEAYVYGTVSGLMVGVAGLSGGGAFVAGLLLMGLTMPEAAATSSYALIVTSIVGLLMHITEQGNIAWKVGTLMLVGAIVGAWLMPHFLARFDKEKLTKVMSPIMGVLMIFMGTYMLLAFYHIL</sequence>
<evidence type="ECO:0000256" key="6">
    <source>
        <dbReference type="RuleBase" id="RU363041"/>
    </source>
</evidence>
<comment type="subcellular location">
    <subcellularLocation>
        <location evidence="6">Cell membrane</location>
        <topology evidence="6">Multi-pass membrane protein</topology>
    </subcellularLocation>
    <subcellularLocation>
        <location evidence="1">Membrane</location>
        <topology evidence="1">Multi-pass membrane protein</topology>
    </subcellularLocation>
</comment>
<reference evidence="7" key="1">
    <citation type="submission" date="2022-07" db="EMBL/GenBank/DDBJ databases">
        <authorList>
            <person name="Kouya T."/>
            <person name="Ishiyama Y."/>
        </authorList>
    </citation>
    <scope>NUCLEOTIDE SEQUENCE</scope>
    <source>
        <strain evidence="7">WR16-4</strain>
    </source>
</reference>
<dbReference type="GO" id="GO:0005886">
    <property type="term" value="C:plasma membrane"/>
    <property type="evidence" value="ECO:0007669"/>
    <property type="project" value="UniProtKB-SubCell"/>
</dbReference>
<dbReference type="PANTHER" id="PTHR43701:SF2">
    <property type="entry name" value="MEMBRANE TRANSPORTER PROTEIN YJNA-RELATED"/>
    <property type="match status" value="1"/>
</dbReference>
<evidence type="ECO:0000256" key="1">
    <source>
        <dbReference type="ARBA" id="ARBA00004141"/>
    </source>
</evidence>
<evidence type="ECO:0000256" key="3">
    <source>
        <dbReference type="ARBA" id="ARBA00022692"/>
    </source>
</evidence>
<comment type="caution">
    <text evidence="7">The sequence shown here is derived from an EMBL/GenBank/DDBJ whole genome shotgun (WGS) entry which is preliminary data.</text>
</comment>
<evidence type="ECO:0000256" key="4">
    <source>
        <dbReference type="ARBA" id="ARBA00022989"/>
    </source>
</evidence>
<evidence type="ECO:0000313" key="7">
    <source>
        <dbReference type="EMBL" id="GLB46419.1"/>
    </source>
</evidence>
<dbReference type="InterPro" id="IPR051598">
    <property type="entry name" value="TSUP/Inactive_protease-like"/>
</dbReference>
<keyword evidence="8" id="KW-1185">Reference proteome</keyword>
<dbReference type="InterPro" id="IPR002781">
    <property type="entry name" value="TM_pro_TauE-like"/>
</dbReference>
<feature type="transmembrane region" description="Helical" evidence="6">
    <location>
        <begin position="138"/>
        <end position="162"/>
    </location>
</feature>